<dbReference type="EMBL" id="BPOP01000066">
    <property type="protein sequence ID" value="GJB93940.1"/>
    <property type="molecule type" value="Genomic_DNA"/>
</dbReference>
<dbReference type="PANTHER" id="PTHR47837:SF1">
    <property type="entry name" value="GTP PYROPHOSPHOKINASE YJBM"/>
    <property type="match status" value="1"/>
</dbReference>
<name>A0ABD0BDM3_AERCA</name>
<feature type="domain" description="RelA/SpoT" evidence="1">
    <location>
        <begin position="76"/>
        <end position="203"/>
    </location>
</feature>
<evidence type="ECO:0000313" key="3">
    <source>
        <dbReference type="Proteomes" id="UP000737420"/>
    </source>
</evidence>
<dbReference type="AlphaFoldDB" id="A0ABD0BDM3"/>
<dbReference type="Proteomes" id="UP000737420">
    <property type="component" value="Unassembled WGS sequence"/>
</dbReference>
<gene>
    <name evidence="2" type="ORF">KAM382_40010</name>
</gene>
<proteinExistence type="predicted"/>
<protein>
    <submittedName>
        <fullName evidence="2">(P)ppGpp synthetase</fullName>
    </submittedName>
</protein>
<dbReference type="InterPro" id="IPR052366">
    <property type="entry name" value="GTP_Pyrophosphokinase"/>
</dbReference>
<evidence type="ECO:0000259" key="1">
    <source>
        <dbReference type="SMART" id="SM00954"/>
    </source>
</evidence>
<evidence type="ECO:0000313" key="2">
    <source>
        <dbReference type="EMBL" id="GJB93940.1"/>
    </source>
</evidence>
<dbReference type="InterPro" id="IPR007685">
    <property type="entry name" value="RelA_SpoT"/>
</dbReference>
<dbReference type="Pfam" id="PF04607">
    <property type="entry name" value="RelA_SpoT"/>
    <property type="match status" value="1"/>
</dbReference>
<dbReference type="PANTHER" id="PTHR47837">
    <property type="entry name" value="GTP PYROPHOSPHOKINASE YJBM"/>
    <property type="match status" value="1"/>
</dbReference>
<comment type="caution">
    <text evidence="2">The sequence shown here is derived from an EMBL/GenBank/DDBJ whole genome shotgun (WGS) entry which is preliminary data.</text>
</comment>
<dbReference type="RefSeq" id="WP_049636015.1">
    <property type="nucleotide sequence ID" value="NZ_AP022254.1"/>
</dbReference>
<accession>A0ABD0BDM3</accession>
<dbReference type="Gene3D" id="3.30.460.10">
    <property type="entry name" value="Beta Polymerase, domain 2"/>
    <property type="match status" value="1"/>
</dbReference>
<dbReference type="SUPFAM" id="SSF81301">
    <property type="entry name" value="Nucleotidyltransferase"/>
    <property type="match status" value="1"/>
</dbReference>
<sequence length="367" mass="42189">MAISQYKNQKKPLEYSKNEIDRAARDIRHGMDDTGRSEAIRRIQGFREYHLYPLMLMKNHLARIASQVSNKVLVARRLKRLSTIIDKLERPTLDGHNTNSIKLTRMQDIAGCRAIVKNIKQLKQLQKKLESSRSVHKIVSIKDYLTPKESGYGGVHLVYSCYENQLADHEWKKAKVEVQLRTELQHAWATSLEIIDTLEQINLKTRHDGHDDWRKLFSIAGRLVSHEEKACVIEDAQTLISLRQELCELADKLDVVLKLARYTLAITFTTDHKAVKQGRSGQGLFLVCMHILEEQEKKIQVTVKHFSMKNSEKALAELNEADLNEKIIISVLVSASDVRALKQAYPNYFGSTRKFSDFLERQRGDLG</sequence>
<dbReference type="InterPro" id="IPR043519">
    <property type="entry name" value="NT_sf"/>
</dbReference>
<dbReference type="SMART" id="SM00954">
    <property type="entry name" value="RelA_SpoT"/>
    <property type="match status" value="1"/>
</dbReference>
<dbReference type="CDD" id="cd05399">
    <property type="entry name" value="NT_Rel-Spo_like"/>
    <property type="match status" value="1"/>
</dbReference>
<organism evidence="2 3">
    <name type="scientific">Aeromonas caviae</name>
    <name type="common">Aeromonas punctata</name>
    <dbReference type="NCBI Taxonomy" id="648"/>
    <lineage>
        <taxon>Bacteria</taxon>
        <taxon>Pseudomonadati</taxon>
        <taxon>Pseudomonadota</taxon>
        <taxon>Gammaproteobacteria</taxon>
        <taxon>Aeromonadales</taxon>
        <taxon>Aeromonadaceae</taxon>
        <taxon>Aeromonas</taxon>
    </lineage>
</organism>
<reference evidence="2 3" key="1">
    <citation type="submission" date="2021-07" db="EMBL/GenBank/DDBJ databases">
        <title>Draft genome sequence of carbapenem-resistant Aeromonas spp. in Japan.</title>
        <authorList>
            <person name="Maehana S."/>
            <person name="Suzuki M."/>
            <person name="Kitasato H."/>
        </authorList>
    </citation>
    <scope>NUCLEOTIDE SEQUENCE [LARGE SCALE GENOMIC DNA]</scope>
    <source>
        <strain evidence="2 3">KAM382</strain>
    </source>
</reference>